<comment type="similarity">
    <text evidence="6 8">Belongs to the fluoride channel Fluc/FEX (TC 1.A.43) family.</text>
</comment>
<dbReference type="HAMAP" id="MF_00454">
    <property type="entry name" value="FluC"/>
    <property type="match status" value="1"/>
</dbReference>
<keyword evidence="5 8" id="KW-0472">Membrane</keyword>
<protein>
    <recommendedName>
        <fullName evidence="8">Fluoride-specific ion channel FluC</fullName>
    </recommendedName>
</protein>
<comment type="subcellular location">
    <subcellularLocation>
        <location evidence="1 8">Cell membrane</location>
        <topology evidence="1 8">Multi-pass membrane protein</topology>
    </subcellularLocation>
</comment>
<evidence type="ECO:0000256" key="6">
    <source>
        <dbReference type="ARBA" id="ARBA00035120"/>
    </source>
</evidence>
<comment type="caution">
    <text evidence="9">The sequence shown here is derived from an EMBL/GenBank/DDBJ whole genome shotgun (WGS) entry which is preliminary data.</text>
</comment>
<evidence type="ECO:0000313" key="10">
    <source>
        <dbReference type="Proteomes" id="UP001596414"/>
    </source>
</evidence>
<dbReference type="EMBL" id="JBHSZQ010000001">
    <property type="protein sequence ID" value="MFC7124605.1"/>
    <property type="molecule type" value="Genomic_DNA"/>
</dbReference>
<organism evidence="9 10">
    <name type="scientific">Halovenus rubra</name>
    <dbReference type="NCBI Taxonomy" id="869890"/>
    <lineage>
        <taxon>Archaea</taxon>
        <taxon>Methanobacteriati</taxon>
        <taxon>Methanobacteriota</taxon>
        <taxon>Stenosarchaea group</taxon>
        <taxon>Halobacteria</taxon>
        <taxon>Halobacteriales</taxon>
        <taxon>Haloarculaceae</taxon>
        <taxon>Halovenus</taxon>
    </lineage>
</organism>
<name>A0ABD5X073_9EURY</name>
<reference evidence="9 10" key="1">
    <citation type="journal article" date="2014" name="Int. J. Syst. Evol. Microbiol.">
        <title>Complete genome sequence of Corynebacterium casei LMG S-19264T (=DSM 44701T), isolated from a smear-ripened cheese.</title>
        <authorList>
            <consortium name="US DOE Joint Genome Institute (JGI-PGF)"/>
            <person name="Walter F."/>
            <person name="Albersmeier A."/>
            <person name="Kalinowski J."/>
            <person name="Ruckert C."/>
        </authorList>
    </citation>
    <scope>NUCLEOTIDE SEQUENCE [LARGE SCALE GENOMIC DNA]</scope>
    <source>
        <strain evidence="9 10">CGMCC 4.7215</strain>
    </source>
</reference>
<feature type="transmembrane region" description="Helical" evidence="8">
    <location>
        <begin position="6"/>
        <end position="24"/>
    </location>
</feature>
<evidence type="ECO:0000256" key="4">
    <source>
        <dbReference type="ARBA" id="ARBA00022989"/>
    </source>
</evidence>
<feature type="transmembrane region" description="Helical" evidence="8">
    <location>
        <begin position="91"/>
        <end position="117"/>
    </location>
</feature>
<evidence type="ECO:0000256" key="3">
    <source>
        <dbReference type="ARBA" id="ARBA00022692"/>
    </source>
</evidence>
<dbReference type="SUPFAM" id="SSF103473">
    <property type="entry name" value="MFS general substrate transporter"/>
    <property type="match status" value="1"/>
</dbReference>
<feature type="binding site" evidence="8">
    <location>
        <position position="71"/>
    </location>
    <ligand>
        <name>Na(+)</name>
        <dbReference type="ChEBI" id="CHEBI:29101"/>
        <note>structural</note>
    </ligand>
</feature>
<proteinExistence type="inferred from homology"/>
<dbReference type="InterPro" id="IPR003691">
    <property type="entry name" value="FluC"/>
</dbReference>
<keyword evidence="3 8" id="KW-0812">Transmembrane</keyword>
<dbReference type="GO" id="GO:0140114">
    <property type="term" value="P:cellular detoxification of fluoride"/>
    <property type="evidence" value="ECO:0007669"/>
    <property type="project" value="UniProtKB-UniRule"/>
</dbReference>
<keyword evidence="8" id="KW-0406">Ion transport</keyword>
<gene>
    <name evidence="8" type="primary">fluC</name>
    <name evidence="8" type="synonym">crcB</name>
    <name evidence="9" type="ORF">ACFQJ7_00915</name>
</gene>
<dbReference type="GO" id="GO:0062054">
    <property type="term" value="F:fluoride channel activity"/>
    <property type="evidence" value="ECO:0007669"/>
    <property type="project" value="UniProtKB-UniRule"/>
</dbReference>
<keyword evidence="8" id="KW-0813">Transport</keyword>
<evidence type="ECO:0000256" key="2">
    <source>
        <dbReference type="ARBA" id="ARBA00022475"/>
    </source>
</evidence>
<dbReference type="GO" id="GO:0046872">
    <property type="term" value="F:metal ion binding"/>
    <property type="evidence" value="ECO:0007669"/>
    <property type="project" value="UniProtKB-KW"/>
</dbReference>
<feature type="binding site" evidence="8">
    <location>
        <position position="68"/>
    </location>
    <ligand>
        <name>Na(+)</name>
        <dbReference type="ChEBI" id="CHEBI:29101"/>
        <note>structural</note>
    </ligand>
</feature>
<keyword evidence="2 8" id="KW-1003">Cell membrane</keyword>
<feature type="transmembrane region" description="Helical" evidence="8">
    <location>
        <begin position="58"/>
        <end position="79"/>
    </location>
</feature>
<dbReference type="RefSeq" id="WP_267637683.1">
    <property type="nucleotide sequence ID" value="NZ_JAODIY010000010.1"/>
</dbReference>
<keyword evidence="8" id="KW-0479">Metal-binding</keyword>
<keyword evidence="4 8" id="KW-1133">Transmembrane helix</keyword>
<sequence length="118" mass="12587">MESVIEFLLVGTGGILGAWMRHLLGERIDTRTRDTLAVNVLGSFTLGALLAVPETHPVFFVFAVGFCGAFTTFSTFAFETVRLFETGDRRLAVWNAGINLVGALLAVVAGTLIGVVVV</sequence>
<evidence type="ECO:0000256" key="7">
    <source>
        <dbReference type="ARBA" id="ARBA00035585"/>
    </source>
</evidence>
<dbReference type="PANTHER" id="PTHR28259:SF1">
    <property type="entry name" value="FLUORIDE EXPORT PROTEIN 1-RELATED"/>
    <property type="match status" value="1"/>
</dbReference>
<evidence type="ECO:0000256" key="1">
    <source>
        <dbReference type="ARBA" id="ARBA00004651"/>
    </source>
</evidence>
<evidence type="ECO:0000256" key="8">
    <source>
        <dbReference type="HAMAP-Rule" id="MF_00454"/>
    </source>
</evidence>
<comment type="activity regulation">
    <text evidence="8">Na(+) is not transported, but it plays an essential structural role and its presence is essential for fluoride channel function.</text>
</comment>
<comment type="catalytic activity">
    <reaction evidence="7">
        <text>fluoride(in) = fluoride(out)</text>
        <dbReference type="Rhea" id="RHEA:76159"/>
        <dbReference type="ChEBI" id="CHEBI:17051"/>
    </reaction>
    <physiologicalReaction direction="left-to-right" evidence="7">
        <dbReference type="Rhea" id="RHEA:76160"/>
    </physiologicalReaction>
</comment>
<keyword evidence="8" id="KW-0407">Ion channel</keyword>
<dbReference type="Proteomes" id="UP001596414">
    <property type="component" value="Unassembled WGS sequence"/>
</dbReference>
<dbReference type="GO" id="GO:0005886">
    <property type="term" value="C:plasma membrane"/>
    <property type="evidence" value="ECO:0007669"/>
    <property type="project" value="UniProtKB-SubCell"/>
</dbReference>
<accession>A0ABD5X073</accession>
<evidence type="ECO:0000256" key="5">
    <source>
        <dbReference type="ARBA" id="ARBA00023136"/>
    </source>
</evidence>
<dbReference type="PANTHER" id="PTHR28259">
    <property type="entry name" value="FLUORIDE EXPORT PROTEIN 1-RELATED"/>
    <property type="match status" value="1"/>
</dbReference>
<dbReference type="InterPro" id="IPR036259">
    <property type="entry name" value="MFS_trans_sf"/>
</dbReference>
<dbReference type="AlphaFoldDB" id="A0ABD5X073"/>
<feature type="transmembrane region" description="Helical" evidence="8">
    <location>
        <begin position="36"/>
        <end position="52"/>
    </location>
</feature>
<comment type="function">
    <text evidence="8">Fluoride-specific ion channel. Important for reducing fluoride concentration in the cell, thus reducing its toxicity.</text>
</comment>
<evidence type="ECO:0000313" key="9">
    <source>
        <dbReference type="EMBL" id="MFC7124605.1"/>
    </source>
</evidence>
<keyword evidence="8" id="KW-0915">Sodium</keyword>
<dbReference type="Pfam" id="PF02537">
    <property type="entry name" value="CRCB"/>
    <property type="match status" value="1"/>
</dbReference>